<sequence length="56" mass="6830">MDIYKDVIRKMEEKEIITSNAIIVCEADHQIDFKDLRFSSIKEYRYGEIFVFILRR</sequence>
<proteinExistence type="predicted"/>
<organism evidence="1">
    <name type="scientific">bioreactor metagenome</name>
    <dbReference type="NCBI Taxonomy" id="1076179"/>
    <lineage>
        <taxon>unclassified sequences</taxon>
        <taxon>metagenomes</taxon>
        <taxon>ecological metagenomes</taxon>
    </lineage>
</organism>
<evidence type="ECO:0000313" key="1">
    <source>
        <dbReference type="EMBL" id="MPN17810.1"/>
    </source>
</evidence>
<comment type="caution">
    <text evidence="1">The sequence shown here is derived from an EMBL/GenBank/DDBJ whole genome shotgun (WGS) entry which is preliminary data.</text>
</comment>
<protein>
    <submittedName>
        <fullName evidence="1">Uncharacterized protein</fullName>
    </submittedName>
</protein>
<gene>
    <name evidence="1" type="ORF">SDC9_165165</name>
</gene>
<name>A0A645FVU9_9ZZZZ</name>
<accession>A0A645FVU9</accession>
<reference evidence="1" key="1">
    <citation type="submission" date="2019-08" db="EMBL/GenBank/DDBJ databases">
        <authorList>
            <person name="Kucharzyk K."/>
            <person name="Murdoch R.W."/>
            <person name="Higgins S."/>
            <person name="Loffler F."/>
        </authorList>
    </citation>
    <scope>NUCLEOTIDE SEQUENCE</scope>
</reference>
<dbReference type="EMBL" id="VSSQ01065012">
    <property type="protein sequence ID" value="MPN17810.1"/>
    <property type="molecule type" value="Genomic_DNA"/>
</dbReference>
<dbReference type="AlphaFoldDB" id="A0A645FVU9"/>